<dbReference type="InterPro" id="IPR010994">
    <property type="entry name" value="RuvA_2-like"/>
</dbReference>
<dbReference type="AlphaFoldDB" id="A0A2T0G548"/>
<dbReference type="NCBIfam" id="TIGR00426">
    <property type="entry name" value="competence protein ComEA helix-hairpin-helix repeat region"/>
    <property type="match status" value="1"/>
</dbReference>
<accession>A0A2T0G548</accession>
<dbReference type="EMBL" id="PVSZ01000008">
    <property type="protein sequence ID" value="PRT71177.1"/>
    <property type="molecule type" value="Genomic_DNA"/>
</dbReference>
<dbReference type="PANTHER" id="PTHR21180:SF32">
    <property type="entry name" value="ENDONUCLEASE_EXONUCLEASE_PHOSPHATASE FAMILY DOMAIN-CONTAINING PROTEIN 1"/>
    <property type="match status" value="1"/>
</dbReference>
<dbReference type="Gene3D" id="1.10.150.310">
    <property type="entry name" value="Tex RuvX-like domain-like"/>
    <property type="match status" value="1"/>
</dbReference>
<gene>
    <name evidence="4" type="ORF">C6A27_02860</name>
</gene>
<dbReference type="InterPro" id="IPR019554">
    <property type="entry name" value="Soluble_ligand-bd"/>
</dbReference>
<dbReference type="Proteomes" id="UP000238573">
    <property type="component" value="Unassembled WGS sequence"/>
</dbReference>
<name>A0A2T0G548_STRAP</name>
<sequence length="234" mass="25111">MLETIIEKMKEYKILIGLSLIGLIIAGFFMINGQSSRRSNVAEFAQETVTSSEAELEEISTGTKKNSQKEKAEPQTSSSEESEFLTVDVKGAVKNPGIYQLKKTSRINDAIQKAGGLTTDADSKSINLAQKLTDEAVVYVATMGENAASVSSNTGQSSTLGTSEVASQKGNKVNLNTADLSELQTISGIGQKRAQDILDYREANGKFNSVDDLKNVSGVGAKTLEKLKEYVTVD</sequence>
<evidence type="ECO:0000259" key="3">
    <source>
        <dbReference type="SMART" id="SM00278"/>
    </source>
</evidence>
<dbReference type="GO" id="GO:0015627">
    <property type="term" value="C:type II protein secretion system complex"/>
    <property type="evidence" value="ECO:0007669"/>
    <property type="project" value="TreeGrafter"/>
</dbReference>
<feature type="transmembrane region" description="Helical" evidence="2">
    <location>
        <begin position="12"/>
        <end position="31"/>
    </location>
</feature>
<proteinExistence type="predicted"/>
<evidence type="ECO:0000313" key="5">
    <source>
        <dbReference type="Proteomes" id="UP000238573"/>
    </source>
</evidence>
<dbReference type="InterPro" id="IPR004509">
    <property type="entry name" value="Competence_ComEA_HhH"/>
</dbReference>
<organism evidence="4 5">
    <name type="scientific">Streptococcus anginosus</name>
    <dbReference type="NCBI Taxonomy" id="1328"/>
    <lineage>
        <taxon>Bacteria</taxon>
        <taxon>Bacillati</taxon>
        <taxon>Bacillota</taxon>
        <taxon>Bacilli</taxon>
        <taxon>Lactobacillales</taxon>
        <taxon>Streptococcaceae</taxon>
        <taxon>Streptococcus</taxon>
        <taxon>Streptococcus anginosus group</taxon>
    </lineage>
</organism>
<reference evidence="4 5" key="1">
    <citation type="journal article" date="1993" name="J. Dent. Res.">
        <title>The isolation and characterization of milleri group streptococci from dental periapical abscesses.</title>
        <authorList>
            <person name="Fisher L.E."/>
            <person name="Russell R.R."/>
        </authorList>
    </citation>
    <scope>NUCLEOTIDE SEQUENCE [LARGE SCALE GENOMIC DNA]</scope>
    <source>
        <strain evidence="4 5">OUP21</strain>
    </source>
</reference>
<keyword evidence="2" id="KW-0472">Membrane</keyword>
<dbReference type="InterPro" id="IPR003583">
    <property type="entry name" value="Hlx-hairpin-Hlx_DNA-bd_motif"/>
</dbReference>
<dbReference type="Pfam" id="PF10531">
    <property type="entry name" value="SLBB"/>
    <property type="match status" value="1"/>
</dbReference>
<comment type="caution">
    <text evidence="4">The sequence shown here is derived from an EMBL/GenBank/DDBJ whole genome shotgun (WGS) entry which is preliminary data.</text>
</comment>
<dbReference type="PANTHER" id="PTHR21180">
    <property type="entry name" value="ENDONUCLEASE/EXONUCLEASE/PHOSPHATASE FAMILY DOMAIN-CONTAINING PROTEIN 1"/>
    <property type="match status" value="1"/>
</dbReference>
<evidence type="ECO:0000256" key="1">
    <source>
        <dbReference type="SAM" id="MobiDB-lite"/>
    </source>
</evidence>
<dbReference type="SMART" id="SM00278">
    <property type="entry name" value="HhH1"/>
    <property type="match status" value="2"/>
</dbReference>
<dbReference type="RefSeq" id="WP_106384021.1">
    <property type="nucleotide sequence ID" value="NZ_PVSZ01000008.1"/>
</dbReference>
<dbReference type="GO" id="GO:0006281">
    <property type="term" value="P:DNA repair"/>
    <property type="evidence" value="ECO:0007669"/>
    <property type="project" value="InterPro"/>
</dbReference>
<dbReference type="GO" id="GO:0015628">
    <property type="term" value="P:protein secretion by the type II secretion system"/>
    <property type="evidence" value="ECO:0007669"/>
    <property type="project" value="TreeGrafter"/>
</dbReference>
<dbReference type="GO" id="GO:0003677">
    <property type="term" value="F:DNA binding"/>
    <property type="evidence" value="ECO:0007669"/>
    <property type="project" value="InterPro"/>
</dbReference>
<evidence type="ECO:0000313" key="4">
    <source>
        <dbReference type="EMBL" id="PRT71177.1"/>
    </source>
</evidence>
<keyword evidence="2" id="KW-0812">Transmembrane</keyword>
<feature type="domain" description="Helix-hairpin-helix DNA-binding motif class 1" evidence="3">
    <location>
        <begin position="211"/>
        <end position="230"/>
    </location>
</feature>
<feature type="region of interest" description="Disordered" evidence="1">
    <location>
        <begin position="52"/>
        <end position="83"/>
    </location>
</feature>
<protein>
    <submittedName>
        <fullName evidence="4">Competence protein CelA</fullName>
    </submittedName>
</protein>
<dbReference type="SUPFAM" id="SSF47781">
    <property type="entry name" value="RuvA domain 2-like"/>
    <property type="match status" value="1"/>
</dbReference>
<evidence type="ECO:0000256" key="2">
    <source>
        <dbReference type="SAM" id="Phobius"/>
    </source>
</evidence>
<keyword evidence="2" id="KW-1133">Transmembrane helix</keyword>
<feature type="domain" description="Helix-hairpin-helix DNA-binding motif class 1" evidence="3">
    <location>
        <begin position="181"/>
        <end position="200"/>
    </location>
</feature>
<dbReference type="InterPro" id="IPR051675">
    <property type="entry name" value="Endo/Exo/Phosphatase_dom_1"/>
</dbReference>
<dbReference type="Gene3D" id="3.10.560.10">
    <property type="entry name" value="Outer membrane lipoprotein wza domain like"/>
    <property type="match status" value="1"/>
</dbReference>
<dbReference type="Pfam" id="PF12836">
    <property type="entry name" value="HHH_3"/>
    <property type="match status" value="1"/>
</dbReference>